<comment type="caution">
    <text evidence="1">The sequence shown here is derived from an EMBL/GenBank/DDBJ whole genome shotgun (WGS) entry which is preliminary data.</text>
</comment>
<evidence type="ECO:0000313" key="2">
    <source>
        <dbReference type="Proteomes" id="UP001054252"/>
    </source>
</evidence>
<proteinExistence type="predicted"/>
<dbReference type="AlphaFoldDB" id="A0AAV5IEK3"/>
<sequence length="124" mass="13753">MSERLMADSLESQKQLARVGGVINWFLARVGGVINWFLGHMAVATRTIHQPLKLSDLIIKVRVAQIPLSSAHEELPTRQREAFFQLGSDKIVAQLSSTKHSPSSASNHKHPPWAINHLSLVTTL</sequence>
<gene>
    <name evidence="1" type="ORF">SLEP1_g10625</name>
</gene>
<organism evidence="1 2">
    <name type="scientific">Rubroshorea leprosula</name>
    <dbReference type="NCBI Taxonomy" id="152421"/>
    <lineage>
        <taxon>Eukaryota</taxon>
        <taxon>Viridiplantae</taxon>
        <taxon>Streptophyta</taxon>
        <taxon>Embryophyta</taxon>
        <taxon>Tracheophyta</taxon>
        <taxon>Spermatophyta</taxon>
        <taxon>Magnoliopsida</taxon>
        <taxon>eudicotyledons</taxon>
        <taxon>Gunneridae</taxon>
        <taxon>Pentapetalae</taxon>
        <taxon>rosids</taxon>
        <taxon>malvids</taxon>
        <taxon>Malvales</taxon>
        <taxon>Dipterocarpaceae</taxon>
        <taxon>Rubroshorea</taxon>
    </lineage>
</organism>
<name>A0AAV5IEK3_9ROSI</name>
<protein>
    <submittedName>
        <fullName evidence="1">Uncharacterized protein</fullName>
    </submittedName>
</protein>
<evidence type="ECO:0000313" key="1">
    <source>
        <dbReference type="EMBL" id="GKU97482.1"/>
    </source>
</evidence>
<accession>A0AAV5IEK3</accession>
<keyword evidence="2" id="KW-1185">Reference proteome</keyword>
<reference evidence="1 2" key="1">
    <citation type="journal article" date="2021" name="Commun. Biol.">
        <title>The genome of Shorea leprosula (Dipterocarpaceae) highlights the ecological relevance of drought in aseasonal tropical rainforests.</title>
        <authorList>
            <person name="Ng K.K.S."/>
            <person name="Kobayashi M.J."/>
            <person name="Fawcett J.A."/>
            <person name="Hatakeyama M."/>
            <person name="Paape T."/>
            <person name="Ng C.H."/>
            <person name="Ang C.C."/>
            <person name="Tnah L.H."/>
            <person name="Lee C.T."/>
            <person name="Nishiyama T."/>
            <person name="Sese J."/>
            <person name="O'Brien M.J."/>
            <person name="Copetti D."/>
            <person name="Mohd Noor M.I."/>
            <person name="Ong R.C."/>
            <person name="Putra M."/>
            <person name="Sireger I.Z."/>
            <person name="Indrioko S."/>
            <person name="Kosugi Y."/>
            <person name="Izuno A."/>
            <person name="Isagi Y."/>
            <person name="Lee S.L."/>
            <person name="Shimizu K.K."/>
        </authorList>
    </citation>
    <scope>NUCLEOTIDE SEQUENCE [LARGE SCALE GENOMIC DNA]</scope>
    <source>
        <strain evidence="1">214</strain>
    </source>
</reference>
<dbReference type="EMBL" id="BPVZ01000011">
    <property type="protein sequence ID" value="GKU97482.1"/>
    <property type="molecule type" value="Genomic_DNA"/>
</dbReference>
<dbReference type="Proteomes" id="UP001054252">
    <property type="component" value="Unassembled WGS sequence"/>
</dbReference>